<reference evidence="4" key="1">
    <citation type="journal article" date="2019" name="Int. J. Syst. Evol. Microbiol.">
        <title>The Global Catalogue of Microorganisms (GCM) 10K type strain sequencing project: providing services to taxonomists for standard genome sequencing and annotation.</title>
        <authorList>
            <consortium name="The Broad Institute Genomics Platform"/>
            <consortium name="The Broad Institute Genome Sequencing Center for Infectious Disease"/>
            <person name="Wu L."/>
            <person name="Ma J."/>
        </authorList>
    </citation>
    <scope>NUCLEOTIDE SEQUENCE [LARGE SCALE GENOMIC DNA]</scope>
    <source>
        <strain evidence="4">JCM 16702</strain>
    </source>
</reference>
<name>A0ABP7V316_9ACTN</name>
<feature type="region of interest" description="Disordered" evidence="1">
    <location>
        <begin position="64"/>
        <end position="101"/>
    </location>
</feature>
<evidence type="ECO:0000313" key="3">
    <source>
        <dbReference type="EMBL" id="GAA4058523.1"/>
    </source>
</evidence>
<dbReference type="InterPro" id="IPR001387">
    <property type="entry name" value="Cro/C1-type_HTH"/>
</dbReference>
<comment type="caution">
    <text evidence="3">The sequence shown here is derived from an EMBL/GenBank/DDBJ whole genome shotgun (WGS) entry which is preliminary data.</text>
</comment>
<dbReference type="PROSITE" id="PS50943">
    <property type="entry name" value="HTH_CROC1"/>
    <property type="match status" value="1"/>
</dbReference>
<gene>
    <name evidence="3" type="ORF">GCM10022214_08520</name>
</gene>
<dbReference type="SMART" id="SM00530">
    <property type="entry name" value="HTH_XRE"/>
    <property type="match status" value="1"/>
</dbReference>
<dbReference type="EMBL" id="BAAAZG010000001">
    <property type="protein sequence ID" value="GAA4058523.1"/>
    <property type="molecule type" value="Genomic_DNA"/>
</dbReference>
<dbReference type="Gene3D" id="1.10.260.40">
    <property type="entry name" value="lambda repressor-like DNA-binding domains"/>
    <property type="match status" value="1"/>
</dbReference>
<dbReference type="CDD" id="cd00093">
    <property type="entry name" value="HTH_XRE"/>
    <property type="match status" value="1"/>
</dbReference>
<evidence type="ECO:0000259" key="2">
    <source>
        <dbReference type="PROSITE" id="PS50943"/>
    </source>
</evidence>
<keyword evidence="4" id="KW-1185">Reference proteome</keyword>
<dbReference type="Pfam" id="PF13560">
    <property type="entry name" value="HTH_31"/>
    <property type="match status" value="1"/>
</dbReference>
<evidence type="ECO:0000313" key="4">
    <source>
        <dbReference type="Proteomes" id="UP001500683"/>
    </source>
</evidence>
<dbReference type="SUPFAM" id="SSF47413">
    <property type="entry name" value="lambda repressor-like DNA-binding domains"/>
    <property type="match status" value="1"/>
</dbReference>
<protein>
    <recommendedName>
        <fullName evidence="2">HTH cro/C1-type domain-containing protein</fullName>
    </recommendedName>
</protein>
<evidence type="ECO:0000256" key="1">
    <source>
        <dbReference type="SAM" id="MobiDB-lite"/>
    </source>
</evidence>
<dbReference type="Proteomes" id="UP001500683">
    <property type="component" value="Unassembled WGS sequence"/>
</dbReference>
<accession>A0ABP7V316</accession>
<sequence length="449" mass="49061">MTFGEKLRALMAERQISQRRLAAMVPCDNGHLSKVANGVKRPSPELVERLDQLLGADGELIALSAEPPESPGQVPTRRPSSDQVADPAARTPGGQAGSVRLLGPDFAEDELRRRIFLALMGAAAARRLAEEAEPLRLAFNGALTSEPTERDADAWERVAYDYAYEVGLLPAPQLLPELLADFDEIKVLVKQSSGTMRKQLVVSSAKLAALTAITFINLGDPRGARRWWRTAARAADESGNHPLASLMRGRQAVFSLYEPRPNMSILRVAEEAIEIGRGTPCAGVASGYAAKAQALATWGRHDEAKVSLENLKRVFDGLPDSVRDDRSTQWGWSEQRLYHVASHVHTLAGDVKQATEAQDTALTFYPEENYQGRSQIELHRSGCFIRAGDVDTGAQHMVRTLERLPVECSADGLLLRTALSTLALASPKDARRPAIREAYEMLAITTGDR</sequence>
<proteinExistence type="predicted"/>
<dbReference type="RefSeq" id="WP_344940851.1">
    <property type="nucleotide sequence ID" value="NZ_BAAAZG010000001.1"/>
</dbReference>
<dbReference type="InterPro" id="IPR010982">
    <property type="entry name" value="Lambda_DNA-bd_dom_sf"/>
</dbReference>
<feature type="domain" description="HTH cro/C1-type" evidence="2">
    <location>
        <begin position="7"/>
        <end position="61"/>
    </location>
</feature>
<organism evidence="3 4">
    <name type="scientific">Actinomadura miaoliensis</name>
    <dbReference type="NCBI Taxonomy" id="430685"/>
    <lineage>
        <taxon>Bacteria</taxon>
        <taxon>Bacillati</taxon>
        <taxon>Actinomycetota</taxon>
        <taxon>Actinomycetes</taxon>
        <taxon>Streptosporangiales</taxon>
        <taxon>Thermomonosporaceae</taxon>
        <taxon>Actinomadura</taxon>
    </lineage>
</organism>